<dbReference type="EMBL" id="UYIV01000001">
    <property type="protein sequence ID" value="VDH05171.1"/>
    <property type="molecule type" value="Genomic_DNA"/>
</dbReference>
<accession>A0A7Z8YS15</accession>
<feature type="transmembrane region" description="Helical" evidence="2">
    <location>
        <begin position="236"/>
        <end position="258"/>
    </location>
</feature>
<feature type="coiled-coil region" evidence="1">
    <location>
        <begin position="315"/>
        <end position="363"/>
    </location>
</feature>
<evidence type="ECO:0000256" key="2">
    <source>
        <dbReference type="SAM" id="Phobius"/>
    </source>
</evidence>
<evidence type="ECO:0000313" key="3">
    <source>
        <dbReference type="EMBL" id="VDH05171.1"/>
    </source>
</evidence>
<dbReference type="AlphaFoldDB" id="A0A7Z8YS15"/>
<protein>
    <submittedName>
        <fullName evidence="3">Uncharacterized protein conserved in bacteria with the myosin-like domain</fullName>
    </submittedName>
</protein>
<dbReference type="Proteomes" id="UP000270205">
    <property type="component" value="Unassembled WGS sequence"/>
</dbReference>
<comment type="caution">
    <text evidence="3">The sequence shown here is derived from an EMBL/GenBank/DDBJ whole genome shotgun (WGS) entry which is preliminary data.</text>
</comment>
<organism evidence="3 4">
    <name type="scientific">Bergeyella zoohelcum</name>
    <dbReference type="NCBI Taxonomy" id="1015"/>
    <lineage>
        <taxon>Bacteria</taxon>
        <taxon>Pseudomonadati</taxon>
        <taxon>Bacteroidota</taxon>
        <taxon>Flavobacteriia</taxon>
        <taxon>Flavobacteriales</taxon>
        <taxon>Weeksellaceae</taxon>
        <taxon>Bergeyella</taxon>
    </lineage>
</organism>
<dbReference type="RefSeq" id="WP_125151563.1">
    <property type="nucleotide sequence ID" value="NZ_UYIV01000001.1"/>
</dbReference>
<feature type="transmembrane region" description="Helical" evidence="2">
    <location>
        <begin position="278"/>
        <end position="304"/>
    </location>
</feature>
<sequence length="418" mass="48560">MAIDKLKNLFKQNIGNVENTPSPLSNNVENSSTTYGKAENETYEEWGFKMAKNQNGNTNAFKGCWGLVKEYFRKKEKQNHSQQQAEMNKAQHELEKVEAQIKQKENLNSTIKEKISNLKEKIDNLKKEIFKIEEDPTIIQKDGTNKVGFLVGLVILIGLTIYLFMFYSSATYSAFFKDFTPDDNKVAQAIFDAKAFTKAYHDGIMELILILTIPFAFLGLGYLIHKFQETENKSKYLKIGMLIFITFIFDFILAYGITDQIYGIKRAGSFQEMPEYSIQLAMVNVHFWIIIFAGFIVYLIWGFVFDFTIEAYDKLDFVRKAIQSKESEIKLLEGDIEKENNNIQENQNEINALELKVIEHKKVIDGSVFFVNWERFFHCIGEFTNGWTHWMTANRINQKAIDEVHKINQELINNLKNH</sequence>
<name>A0A7Z8YS15_9FLAO</name>
<proteinExistence type="predicted"/>
<keyword evidence="2" id="KW-0472">Membrane</keyword>
<keyword evidence="2" id="KW-0812">Transmembrane</keyword>
<gene>
    <name evidence="3" type="ORF">NCTC12929_01798</name>
</gene>
<keyword evidence="2" id="KW-1133">Transmembrane helix</keyword>
<feature type="coiled-coil region" evidence="1">
    <location>
        <begin position="73"/>
        <end position="135"/>
    </location>
</feature>
<feature type="transmembrane region" description="Helical" evidence="2">
    <location>
        <begin position="204"/>
        <end position="224"/>
    </location>
</feature>
<feature type="transmembrane region" description="Helical" evidence="2">
    <location>
        <begin position="147"/>
        <end position="167"/>
    </location>
</feature>
<evidence type="ECO:0000313" key="4">
    <source>
        <dbReference type="Proteomes" id="UP000270205"/>
    </source>
</evidence>
<keyword evidence="1" id="KW-0175">Coiled coil</keyword>
<reference evidence="3 4" key="1">
    <citation type="submission" date="2018-11" db="EMBL/GenBank/DDBJ databases">
        <authorList>
            <consortium name="Pathogen Informatics"/>
        </authorList>
    </citation>
    <scope>NUCLEOTIDE SEQUENCE [LARGE SCALE GENOMIC DNA]</scope>
    <source>
        <strain evidence="3 4">NCTC12929</strain>
    </source>
</reference>
<evidence type="ECO:0000256" key="1">
    <source>
        <dbReference type="SAM" id="Coils"/>
    </source>
</evidence>